<protein>
    <submittedName>
        <fullName evidence="1">Uncharacterized protein</fullName>
    </submittedName>
</protein>
<gene>
    <name evidence="1" type="ORF">HPB49_017225</name>
</gene>
<reference evidence="1" key="1">
    <citation type="submission" date="2020-05" db="EMBL/GenBank/DDBJ databases">
        <title>Large-scale comparative analyses of tick genomes elucidate their genetic diversity and vector capacities.</title>
        <authorList>
            <person name="Jia N."/>
            <person name="Wang J."/>
            <person name="Shi W."/>
            <person name="Du L."/>
            <person name="Sun Y."/>
            <person name="Zhan W."/>
            <person name="Jiang J."/>
            <person name="Wang Q."/>
            <person name="Zhang B."/>
            <person name="Ji P."/>
            <person name="Sakyi L.B."/>
            <person name="Cui X."/>
            <person name="Yuan T."/>
            <person name="Jiang B."/>
            <person name="Yang W."/>
            <person name="Lam T.T.-Y."/>
            <person name="Chang Q."/>
            <person name="Ding S."/>
            <person name="Wang X."/>
            <person name="Zhu J."/>
            <person name="Ruan X."/>
            <person name="Zhao L."/>
            <person name="Wei J."/>
            <person name="Que T."/>
            <person name="Du C."/>
            <person name="Cheng J."/>
            <person name="Dai P."/>
            <person name="Han X."/>
            <person name="Huang E."/>
            <person name="Gao Y."/>
            <person name="Liu J."/>
            <person name="Shao H."/>
            <person name="Ye R."/>
            <person name="Li L."/>
            <person name="Wei W."/>
            <person name="Wang X."/>
            <person name="Wang C."/>
            <person name="Yang T."/>
            <person name="Huo Q."/>
            <person name="Li W."/>
            <person name="Guo W."/>
            <person name="Chen H."/>
            <person name="Zhou L."/>
            <person name="Ni X."/>
            <person name="Tian J."/>
            <person name="Zhou Y."/>
            <person name="Sheng Y."/>
            <person name="Liu T."/>
            <person name="Pan Y."/>
            <person name="Xia L."/>
            <person name="Li J."/>
            <person name="Zhao F."/>
            <person name="Cao W."/>
        </authorList>
    </citation>
    <scope>NUCLEOTIDE SEQUENCE</scope>
    <source>
        <strain evidence="1">Dsil-2018</strain>
    </source>
</reference>
<name>A0ACB8CGE4_DERSI</name>
<organism evidence="1 2">
    <name type="scientific">Dermacentor silvarum</name>
    <name type="common">Tick</name>
    <dbReference type="NCBI Taxonomy" id="543639"/>
    <lineage>
        <taxon>Eukaryota</taxon>
        <taxon>Metazoa</taxon>
        <taxon>Ecdysozoa</taxon>
        <taxon>Arthropoda</taxon>
        <taxon>Chelicerata</taxon>
        <taxon>Arachnida</taxon>
        <taxon>Acari</taxon>
        <taxon>Parasitiformes</taxon>
        <taxon>Ixodida</taxon>
        <taxon>Ixodoidea</taxon>
        <taxon>Ixodidae</taxon>
        <taxon>Rhipicephalinae</taxon>
        <taxon>Dermacentor</taxon>
    </lineage>
</organism>
<accession>A0ACB8CGE4</accession>
<evidence type="ECO:0000313" key="1">
    <source>
        <dbReference type="EMBL" id="KAH7941771.1"/>
    </source>
</evidence>
<comment type="caution">
    <text evidence="1">The sequence shown here is derived from an EMBL/GenBank/DDBJ whole genome shotgun (WGS) entry which is preliminary data.</text>
</comment>
<sequence>MVRGNCASSRHSIILLALMDHKYRFRYVNVGAPGRCHDDAYVFGLSKLSKIVDSPLFESPLATIGSIAVPPIILCDQASPLARNLMKPFRHSGAINEAEKKI</sequence>
<keyword evidence="2" id="KW-1185">Reference proteome</keyword>
<evidence type="ECO:0000313" key="2">
    <source>
        <dbReference type="Proteomes" id="UP000821865"/>
    </source>
</evidence>
<dbReference type="EMBL" id="CM023476">
    <property type="protein sequence ID" value="KAH7941771.1"/>
    <property type="molecule type" value="Genomic_DNA"/>
</dbReference>
<proteinExistence type="predicted"/>
<dbReference type="Proteomes" id="UP000821865">
    <property type="component" value="Chromosome 7"/>
</dbReference>